<evidence type="ECO:0000313" key="2">
    <source>
        <dbReference type="Proteomes" id="UP000603457"/>
    </source>
</evidence>
<dbReference type="CDD" id="cd22312">
    <property type="entry name" value="BglII-like"/>
    <property type="match status" value="1"/>
</dbReference>
<keyword evidence="1" id="KW-0540">Nuclease</keyword>
<name>A0ABR8FPU0_9NOSO</name>
<protein>
    <submittedName>
        <fullName evidence="1">Restriction endonuclease</fullName>
    </submittedName>
</protein>
<dbReference type="Proteomes" id="UP000603457">
    <property type="component" value="Unassembled WGS sequence"/>
</dbReference>
<evidence type="ECO:0000313" key="1">
    <source>
        <dbReference type="EMBL" id="MBD2593475.1"/>
    </source>
</evidence>
<dbReference type="InterPro" id="IPR011335">
    <property type="entry name" value="Restrct_endonuc-II-like"/>
</dbReference>
<dbReference type="RefSeq" id="WP_190966433.1">
    <property type="nucleotide sequence ID" value="NZ_JACJTB010000002.1"/>
</dbReference>
<organism evidence="1 2">
    <name type="scientific">Nostoc spongiaeforme FACHB-130</name>
    <dbReference type="NCBI Taxonomy" id="1357510"/>
    <lineage>
        <taxon>Bacteria</taxon>
        <taxon>Bacillati</taxon>
        <taxon>Cyanobacteriota</taxon>
        <taxon>Cyanophyceae</taxon>
        <taxon>Nostocales</taxon>
        <taxon>Nostocaceae</taxon>
        <taxon>Nostoc</taxon>
    </lineage>
</organism>
<dbReference type="Gene3D" id="3.40.91.20">
    <property type="match status" value="1"/>
</dbReference>
<gene>
    <name evidence="1" type="ORF">H6G74_03920</name>
</gene>
<comment type="caution">
    <text evidence="1">The sequence shown here is derived from an EMBL/GenBank/DDBJ whole genome shotgun (WGS) entry which is preliminary data.</text>
</comment>
<accession>A0ABR8FPU0</accession>
<dbReference type="InterPro" id="IPR011338">
    <property type="entry name" value="BamHI/BglII/BstY"/>
</dbReference>
<dbReference type="EMBL" id="JACJTB010000002">
    <property type="protein sequence ID" value="MBD2593475.1"/>
    <property type="molecule type" value="Genomic_DNA"/>
</dbReference>
<proteinExistence type="predicted"/>
<keyword evidence="1" id="KW-0255">Endonuclease</keyword>
<keyword evidence="2" id="KW-1185">Reference proteome</keyword>
<dbReference type="SUPFAM" id="SSF52980">
    <property type="entry name" value="Restriction endonuclease-like"/>
    <property type="match status" value="1"/>
</dbReference>
<reference evidence="1 2" key="1">
    <citation type="journal article" date="2020" name="ISME J.">
        <title>Comparative genomics reveals insights into cyanobacterial evolution and habitat adaptation.</title>
        <authorList>
            <person name="Chen M.Y."/>
            <person name="Teng W.K."/>
            <person name="Zhao L."/>
            <person name="Hu C.X."/>
            <person name="Zhou Y.K."/>
            <person name="Han B.P."/>
            <person name="Song L.R."/>
            <person name="Shu W.S."/>
        </authorList>
    </citation>
    <scope>NUCLEOTIDE SEQUENCE [LARGE SCALE GENOMIC DNA]</scope>
    <source>
        <strain evidence="1 2">FACHB-130</strain>
    </source>
</reference>
<dbReference type="GO" id="GO:0004519">
    <property type="term" value="F:endonuclease activity"/>
    <property type="evidence" value="ECO:0007669"/>
    <property type="project" value="UniProtKB-KW"/>
</dbReference>
<dbReference type="Pfam" id="PF09195">
    <property type="entry name" value="Endonuc-BglII"/>
    <property type="match status" value="1"/>
</dbReference>
<dbReference type="InterPro" id="IPR015278">
    <property type="entry name" value="BglII-like"/>
</dbReference>
<sequence>MIIIIQVSDFNNADQIIGPNTEYESEWNEISTSLTKMPLHIKPSDQANIKGNPIFDPVGSNQYIKNTLVKLGWHSNILIPVEYRFLGKDVDFGKSGILLESQFSNYPFLLNNLLRSELFFKSRIHFAGNSTKLLVIITKAQMFPASNSTLYYEQAVQQLTALIKHHVFDIPIRLIGLFEQKNTTISAVSTIYQSTRYSRIVNTQIDCQCQILPSHARSKRYKIHIL</sequence>
<keyword evidence="1" id="KW-0378">Hydrolase</keyword>